<evidence type="ECO:0000256" key="4">
    <source>
        <dbReference type="ARBA" id="ARBA00022989"/>
    </source>
</evidence>
<keyword evidence="8" id="KW-1185">Reference proteome</keyword>
<evidence type="ECO:0000313" key="8">
    <source>
        <dbReference type="Proteomes" id="UP001595444"/>
    </source>
</evidence>
<dbReference type="SUPFAM" id="SSF140478">
    <property type="entry name" value="LemA-like"/>
    <property type="match status" value="1"/>
</dbReference>
<keyword evidence="5 6" id="KW-0472">Membrane</keyword>
<keyword evidence="3 6" id="KW-0812">Transmembrane</keyword>
<evidence type="ECO:0000313" key="7">
    <source>
        <dbReference type="EMBL" id="MFC3052493.1"/>
    </source>
</evidence>
<protein>
    <submittedName>
        <fullName evidence="7">LemA family protein</fullName>
    </submittedName>
</protein>
<dbReference type="PANTHER" id="PTHR34478:SF1">
    <property type="entry name" value="PROTEIN LEMA"/>
    <property type="match status" value="1"/>
</dbReference>
<sequence length="190" mass="20822">METVYILPGIVILLIIIGIIINNGIISRKNMVVRSWADVITYERQKNETLPALEAQAKDYKEHEASLLTAVTELRSALAKASTQDVNTSDLAAIEASTTKLMSGFNIAVEAYPDLKQANVTMALMREISELQDNIAAGISIFNSNVEAFNTGVEIFPNSLVNSMFARQTPYRPFYNEAAASSLGFTPSQE</sequence>
<dbReference type="EMBL" id="JBHRSL010000010">
    <property type="protein sequence ID" value="MFC3052493.1"/>
    <property type="molecule type" value="Genomic_DNA"/>
</dbReference>
<dbReference type="InterPro" id="IPR023353">
    <property type="entry name" value="LemA-like_dom_sf"/>
</dbReference>
<proteinExistence type="inferred from homology"/>
<gene>
    <name evidence="7" type="ORF">ACFOKA_11325</name>
</gene>
<feature type="transmembrane region" description="Helical" evidence="6">
    <location>
        <begin position="6"/>
        <end position="26"/>
    </location>
</feature>
<evidence type="ECO:0000256" key="3">
    <source>
        <dbReference type="ARBA" id="ARBA00022692"/>
    </source>
</evidence>
<name>A0ABV7D5L5_9PROT</name>
<dbReference type="Gene3D" id="1.20.1440.20">
    <property type="entry name" value="LemA-like domain"/>
    <property type="match status" value="1"/>
</dbReference>
<evidence type="ECO:0000256" key="6">
    <source>
        <dbReference type="SAM" id="Phobius"/>
    </source>
</evidence>
<reference evidence="8" key="1">
    <citation type="journal article" date="2019" name="Int. J. Syst. Evol. Microbiol.">
        <title>The Global Catalogue of Microorganisms (GCM) 10K type strain sequencing project: providing services to taxonomists for standard genome sequencing and annotation.</title>
        <authorList>
            <consortium name="The Broad Institute Genomics Platform"/>
            <consortium name="The Broad Institute Genome Sequencing Center for Infectious Disease"/>
            <person name="Wu L."/>
            <person name="Ma J."/>
        </authorList>
    </citation>
    <scope>NUCLEOTIDE SEQUENCE [LARGE SCALE GENOMIC DNA]</scope>
    <source>
        <strain evidence="8">KCTC 62164</strain>
    </source>
</reference>
<comment type="caution">
    <text evidence="7">The sequence shown here is derived from an EMBL/GenBank/DDBJ whole genome shotgun (WGS) entry which is preliminary data.</text>
</comment>
<comment type="subcellular location">
    <subcellularLocation>
        <location evidence="1">Membrane</location>
        <topology evidence="1">Single-pass membrane protein</topology>
    </subcellularLocation>
</comment>
<dbReference type="InterPro" id="IPR007156">
    <property type="entry name" value="MamQ_LemA"/>
</dbReference>
<evidence type="ECO:0000256" key="1">
    <source>
        <dbReference type="ARBA" id="ARBA00004167"/>
    </source>
</evidence>
<keyword evidence="4 6" id="KW-1133">Transmembrane helix</keyword>
<evidence type="ECO:0000256" key="2">
    <source>
        <dbReference type="ARBA" id="ARBA00008854"/>
    </source>
</evidence>
<dbReference type="RefSeq" id="WP_194213845.1">
    <property type="nucleotide sequence ID" value="NZ_CP061205.1"/>
</dbReference>
<dbReference type="PANTHER" id="PTHR34478">
    <property type="entry name" value="PROTEIN LEMA"/>
    <property type="match status" value="1"/>
</dbReference>
<dbReference type="Pfam" id="PF04011">
    <property type="entry name" value="LemA"/>
    <property type="match status" value="1"/>
</dbReference>
<organism evidence="7 8">
    <name type="scientific">Kordiimonas pumila</name>
    <dbReference type="NCBI Taxonomy" id="2161677"/>
    <lineage>
        <taxon>Bacteria</taxon>
        <taxon>Pseudomonadati</taxon>
        <taxon>Pseudomonadota</taxon>
        <taxon>Alphaproteobacteria</taxon>
        <taxon>Kordiimonadales</taxon>
        <taxon>Kordiimonadaceae</taxon>
        <taxon>Kordiimonas</taxon>
    </lineage>
</organism>
<dbReference type="Proteomes" id="UP001595444">
    <property type="component" value="Unassembled WGS sequence"/>
</dbReference>
<evidence type="ECO:0000256" key="5">
    <source>
        <dbReference type="ARBA" id="ARBA00023136"/>
    </source>
</evidence>
<comment type="similarity">
    <text evidence="2">Belongs to the LemA family.</text>
</comment>
<accession>A0ABV7D5L5</accession>